<evidence type="ECO:0000313" key="3">
    <source>
        <dbReference type="Proteomes" id="UP000273326"/>
    </source>
</evidence>
<protein>
    <submittedName>
        <fullName evidence="2">Uncharacterized protein</fullName>
    </submittedName>
</protein>
<dbReference type="RefSeq" id="WP_126110569.1">
    <property type="nucleotide sequence ID" value="NZ_CP034465.1"/>
</dbReference>
<keyword evidence="1" id="KW-0175">Coiled coil</keyword>
<feature type="coiled-coil region" evidence="1">
    <location>
        <begin position="2"/>
        <end position="53"/>
    </location>
</feature>
<dbReference type="KEGG" id="jeh:EJN90_09245"/>
<dbReference type="Proteomes" id="UP000273326">
    <property type="component" value="Chromosome"/>
</dbReference>
<reference evidence="3" key="1">
    <citation type="submission" date="2018-12" db="EMBL/GenBank/DDBJ databases">
        <title>Complete genome sequencing of Jeotgalibaca sp. H21T32.</title>
        <authorList>
            <person name="Bae J.-W."/>
            <person name="Lee S.-Y."/>
        </authorList>
    </citation>
    <scope>NUCLEOTIDE SEQUENCE [LARGE SCALE GENOMIC DNA]</scope>
    <source>
        <strain evidence="3">H21T32</strain>
    </source>
</reference>
<evidence type="ECO:0000313" key="2">
    <source>
        <dbReference type="EMBL" id="AZP04807.1"/>
    </source>
</evidence>
<evidence type="ECO:0000256" key="1">
    <source>
        <dbReference type="SAM" id="Coils"/>
    </source>
</evidence>
<proteinExistence type="predicted"/>
<accession>A0A3Q9BL15</accession>
<organism evidence="2 3">
    <name type="scientific">Jeotgalibaca ciconiae</name>
    <dbReference type="NCBI Taxonomy" id="2496265"/>
    <lineage>
        <taxon>Bacteria</taxon>
        <taxon>Bacillati</taxon>
        <taxon>Bacillota</taxon>
        <taxon>Bacilli</taxon>
        <taxon>Lactobacillales</taxon>
        <taxon>Carnobacteriaceae</taxon>
        <taxon>Jeotgalibaca</taxon>
    </lineage>
</organism>
<sequence length="308" mass="36296">MSNEMKEQNKSISKRMKKLSRLTVEEKTNEIRYADLTDEEEELLNQLVQKVRNRMGMTFVTDAHQLSLLKEFNLQFDRLNGLQVLQEILNNEDYILTKSFPDIVLKKISNFPLYEEILPLTEADEKTRIWKEFLTKHSARLFHQLGYKKITTGLYNKKSIPEDLPYIFYIKYPRFVFGHETALYYHGITDVPPKKYVVKVEPSYNPRITIYPEQVEVIRSRDIVGEDEIVMVETAYGNKIPVTDIYRTLCDVINPRYSINETVKGKVLMEYMKRNDAEPQILLQKARDMGIDQFILPIIEVLSDNEIR</sequence>
<gene>
    <name evidence="2" type="ORF">EJN90_09245</name>
</gene>
<dbReference type="EMBL" id="CP034465">
    <property type="protein sequence ID" value="AZP04807.1"/>
    <property type="molecule type" value="Genomic_DNA"/>
</dbReference>
<name>A0A3Q9BL15_9LACT</name>
<dbReference type="AlphaFoldDB" id="A0A3Q9BL15"/>
<dbReference type="OrthoDB" id="9801429at2"/>
<keyword evidence="3" id="KW-1185">Reference proteome</keyword>